<keyword evidence="2" id="KW-1185">Reference proteome</keyword>
<gene>
    <name evidence="1" type="ORF">IE53DRAFT_391173</name>
</gene>
<evidence type="ECO:0000313" key="2">
    <source>
        <dbReference type="Proteomes" id="UP000245626"/>
    </source>
</evidence>
<name>A0ACD0NLH1_9BASI</name>
<accession>A0ACD0NLH1</accession>
<dbReference type="Proteomes" id="UP000245626">
    <property type="component" value="Unassembled WGS sequence"/>
</dbReference>
<reference evidence="1 2" key="1">
    <citation type="journal article" date="2018" name="Mol. Biol. Evol.">
        <title>Broad Genomic Sampling Reveals a Smut Pathogenic Ancestry of the Fungal Clade Ustilaginomycotina.</title>
        <authorList>
            <person name="Kijpornyongpan T."/>
            <person name="Mondo S.J."/>
            <person name="Barry K."/>
            <person name="Sandor L."/>
            <person name="Lee J."/>
            <person name="Lipzen A."/>
            <person name="Pangilinan J."/>
            <person name="LaButti K."/>
            <person name="Hainaut M."/>
            <person name="Henrissat B."/>
            <person name="Grigoriev I.V."/>
            <person name="Spatafora J.W."/>
            <person name="Aime M.C."/>
        </authorList>
    </citation>
    <scope>NUCLEOTIDE SEQUENCE [LARGE SCALE GENOMIC DNA]</scope>
    <source>
        <strain evidence="1 2">SA 807</strain>
    </source>
</reference>
<proteinExistence type="predicted"/>
<sequence length="194" mass="18842">MTQLSLFSLSASALIAFLLNARQASAQAIVMAPPSIIQCQPAAITWSGATGTVYLSVIEGNNPSSTPLESFPTQSGSSGMYTINPVTIKAGTVITFIINDDTGAPNYSSQVTVAAGGTSCDATLGSGSSGSGATSGSTSSASPASTSSRSATSSSASNSPTSSPNQSSSAAAGLRSSVAGLLVVGAGALASHLL</sequence>
<evidence type="ECO:0000313" key="1">
    <source>
        <dbReference type="EMBL" id="PWN46658.1"/>
    </source>
</evidence>
<organism evidence="1 2">
    <name type="scientific">Violaceomyces palustris</name>
    <dbReference type="NCBI Taxonomy" id="1673888"/>
    <lineage>
        <taxon>Eukaryota</taxon>
        <taxon>Fungi</taxon>
        <taxon>Dikarya</taxon>
        <taxon>Basidiomycota</taxon>
        <taxon>Ustilaginomycotina</taxon>
        <taxon>Ustilaginomycetes</taxon>
        <taxon>Violaceomycetales</taxon>
        <taxon>Violaceomycetaceae</taxon>
        <taxon>Violaceomyces</taxon>
    </lineage>
</organism>
<protein>
    <submittedName>
        <fullName evidence="1">Uncharacterized protein</fullName>
    </submittedName>
</protein>
<dbReference type="EMBL" id="KZ820797">
    <property type="protein sequence ID" value="PWN46658.1"/>
    <property type="molecule type" value="Genomic_DNA"/>
</dbReference>